<keyword evidence="9" id="KW-0175">Coiled coil</keyword>
<proteinExistence type="inferred from homology"/>
<protein>
    <recommendedName>
        <fullName evidence="8">tRNA N6-adenosine threonylcarbamoyltransferase</fullName>
        <ecNumber evidence="8">2.3.1.234</ecNumber>
    </recommendedName>
    <alternativeName>
        <fullName evidence="8">N6-L-threonylcarbamoyladenine synthase</fullName>
        <shortName evidence="8">t(6)A synthase</shortName>
    </alternativeName>
    <alternativeName>
        <fullName evidence="8">t(6)A37 threonylcarbamoyladenosine biosynthesis protein TsaD</fullName>
    </alternativeName>
    <alternativeName>
        <fullName evidence="8">tRNA threonylcarbamoyladenosine biosynthesis protein TsaD</fullName>
    </alternativeName>
</protein>
<dbReference type="GO" id="GO:0061711">
    <property type="term" value="F:tRNA N(6)-L-threonylcarbamoyladenine synthase activity"/>
    <property type="evidence" value="ECO:0007669"/>
    <property type="project" value="UniProtKB-EC"/>
</dbReference>
<dbReference type="CDD" id="cd24133">
    <property type="entry name" value="ASKHA_NBD_TsaD_bac"/>
    <property type="match status" value="1"/>
</dbReference>
<keyword evidence="6 8" id="KW-0012">Acyltransferase</keyword>
<comment type="caution">
    <text evidence="11">The sequence shown here is derived from an EMBL/GenBank/DDBJ whole genome shotgun (WGS) entry which is preliminary data.</text>
</comment>
<comment type="function">
    <text evidence="8">Required for the formation of a threonylcarbamoyl group on adenosine at position 37 (t(6)A37) in tRNAs that read codons beginning with adenine. Is involved in the transfer of the threonylcarbamoyl moiety of threonylcarbamoyl-AMP (TC-AMP) to the N6 group of A37, together with TsaE and TsaB. TsaD likely plays a direct catalytic role in this reaction.</text>
</comment>
<comment type="subcellular location">
    <subcellularLocation>
        <location evidence="8">Cytoplasm</location>
    </subcellularLocation>
</comment>
<feature type="binding site" evidence="8">
    <location>
        <position position="182"/>
    </location>
    <ligand>
        <name>substrate</name>
    </ligand>
</feature>
<dbReference type="FunFam" id="3.30.420.40:FF:000012">
    <property type="entry name" value="tRNA N6-adenosine threonylcarbamoyltransferase"/>
    <property type="match status" value="1"/>
</dbReference>
<dbReference type="Gene3D" id="3.30.420.40">
    <property type="match status" value="2"/>
</dbReference>
<evidence type="ECO:0000313" key="12">
    <source>
        <dbReference type="Proteomes" id="UP000229559"/>
    </source>
</evidence>
<dbReference type="SUPFAM" id="SSF53067">
    <property type="entry name" value="Actin-like ATPase domain"/>
    <property type="match status" value="1"/>
</dbReference>
<reference evidence="12" key="1">
    <citation type="submission" date="2017-09" db="EMBL/GenBank/DDBJ databases">
        <title>Depth-based differentiation of microbial function through sediment-hosted aquifers and enrichment of novel symbionts in the deep terrestrial subsurface.</title>
        <authorList>
            <person name="Probst A.J."/>
            <person name="Ladd B."/>
            <person name="Jarett J.K."/>
            <person name="Geller-Mcgrath D.E."/>
            <person name="Sieber C.M.K."/>
            <person name="Emerson J.B."/>
            <person name="Anantharaman K."/>
            <person name="Thomas B.C."/>
            <person name="Malmstrom R."/>
            <person name="Stieglmeier M."/>
            <person name="Klingl A."/>
            <person name="Woyke T."/>
            <person name="Ryan C.M."/>
            <person name="Banfield J.F."/>
        </authorList>
    </citation>
    <scope>NUCLEOTIDE SEQUENCE [LARGE SCALE GENOMIC DNA]</scope>
</reference>
<dbReference type="PRINTS" id="PR00789">
    <property type="entry name" value="OSIALOPTASE"/>
</dbReference>
<feature type="binding site" evidence="8">
    <location>
        <begin position="136"/>
        <end position="140"/>
    </location>
    <ligand>
        <name>substrate</name>
    </ligand>
</feature>
<dbReference type="PANTHER" id="PTHR11735">
    <property type="entry name" value="TRNA N6-ADENOSINE THREONYLCARBAMOYLTRANSFERASE"/>
    <property type="match status" value="1"/>
</dbReference>
<dbReference type="InterPro" id="IPR000905">
    <property type="entry name" value="Gcp-like_dom"/>
</dbReference>
<evidence type="ECO:0000256" key="8">
    <source>
        <dbReference type="HAMAP-Rule" id="MF_01445"/>
    </source>
</evidence>
<feature type="binding site" evidence="8">
    <location>
        <position position="308"/>
    </location>
    <ligand>
        <name>Fe cation</name>
        <dbReference type="ChEBI" id="CHEBI:24875"/>
    </ligand>
</feature>
<evidence type="ECO:0000256" key="3">
    <source>
        <dbReference type="ARBA" id="ARBA00022694"/>
    </source>
</evidence>
<keyword evidence="5 8" id="KW-0408">Iron</keyword>
<dbReference type="InterPro" id="IPR043129">
    <property type="entry name" value="ATPase_NBD"/>
</dbReference>
<dbReference type="GO" id="GO:0002949">
    <property type="term" value="P:tRNA threonylcarbamoyladenosine modification"/>
    <property type="evidence" value="ECO:0007669"/>
    <property type="project" value="UniProtKB-UniRule"/>
</dbReference>
<accession>A0A2M6YPH2</accession>
<sequence length="343" mass="37365">MTILGIETSCDETAAAVIQDGQKILSNVVSSSVELHQKTGGIIPETAAREQSRCLIPVIKESLTRAKITSQQISALAVTTGPGLIGSLLVGVETAKTLASVWRKPIVPINHLQAHLYANWLTPNQEKPKFPALGLVVSGGHTDLVLMKDHSKIKWLGGTRDDAAGECFDKCARLLGLGYPGGPAIAAAAAKFKEQRIKNKVKLPRPMKHEDNFDFSFSGLKTAVLNEVKKLKEAKQFKEVNLNQLADEIQEAITDVLVTKTKKAAEKYDVKAVVLAGGVMANLRLREKFELTIFNSQLFSPAPALCTDNATFIAARAFFNYHPVPWQKIQADSSLEIEEVIKS</sequence>
<dbReference type="NCBIfam" id="TIGR00329">
    <property type="entry name" value="gcp_kae1"/>
    <property type="match status" value="1"/>
</dbReference>
<evidence type="ECO:0000256" key="5">
    <source>
        <dbReference type="ARBA" id="ARBA00023004"/>
    </source>
</evidence>
<comment type="similarity">
    <text evidence="8">Belongs to the KAE1 / TsaD family.</text>
</comment>
<organism evidence="11 12">
    <name type="scientific">Candidatus Shapirobacteria bacterium CG07_land_8_20_14_0_80_39_12</name>
    <dbReference type="NCBI Taxonomy" id="1974480"/>
    <lineage>
        <taxon>Bacteria</taxon>
        <taxon>Candidatus Shapironibacteriota</taxon>
    </lineage>
</organism>
<evidence type="ECO:0000259" key="10">
    <source>
        <dbReference type="Pfam" id="PF00814"/>
    </source>
</evidence>
<dbReference type="Proteomes" id="UP000229559">
    <property type="component" value="Unassembled WGS sequence"/>
</dbReference>
<dbReference type="EMBL" id="PEXA01000061">
    <property type="protein sequence ID" value="PIU33034.1"/>
    <property type="molecule type" value="Genomic_DNA"/>
</dbReference>
<keyword evidence="4 8" id="KW-0479">Metal-binding</keyword>
<dbReference type="NCBIfam" id="TIGR03723">
    <property type="entry name" value="T6A_TsaD_YgjD"/>
    <property type="match status" value="1"/>
</dbReference>
<dbReference type="InterPro" id="IPR017861">
    <property type="entry name" value="KAE1/TsaD"/>
</dbReference>
<gene>
    <name evidence="8 11" type="primary">tsaD</name>
    <name evidence="11" type="ORF">COT04_02220</name>
</gene>
<dbReference type="InterPro" id="IPR022450">
    <property type="entry name" value="TsaD"/>
</dbReference>
<feature type="domain" description="Gcp-like" evidence="10">
    <location>
        <begin position="23"/>
        <end position="314"/>
    </location>
</feature>
<dbReference type="AlphaFoldDB" id="A0A2M6YPH2"/>
<evidence type="ECO:0000256" key="2">
    <source>
        <dbReference type="ARBA" id="ARBA00022679"/>
    </source>
</evidence>
<comment type="cofactor">
    <cofactor evidence="8">
        <name>Fe(2+)</name>
        <dbReference type="ChEBI" id="CHEBI:29033"/>
    </cofactor>
    <text evidence="8">Binds 1 Fe(2+) ion per subunit.</text>
</comment>
<dbReference type="EC" id="2.3.1.234" evidence="8"/>
<keyword evidence="2 8" id="KW-0808">Transferase</keyword>
<dbReference type="Pfam" id="PF00814">
    <property type="entry name" value="TsaD"/>
    <property type="match status" value="1"/>
</dbReference>
<dbReference type="GO" id="GO:0005737">
    <property type="term" value="C:cytoplasm"/>
    <property type="evidence" value="ECO:0007669"/>
    <property type="project" value="UniProtKB-SubCell"/>
</dbReference>
<keyword evidence="3 8" id="KW-0819">tRNA processing</keyword>
<feature type="binding site" evidence="8">
    <location>
        <position position="169"/>
    </location>
    <ligand>
        <name>substrate</name>
    </ligand>
</feature>
<evidence type="ECO:0000256" key="4">
    <source>
        <dbReference type="ARBA" id="ARBA00022723"/>
    </source>
</evidence>
<evidence type="ECO:0000256" key="1">
    <source>
        <dbReference type="ARBA" id="ARBA00022490"/>
    </source>
</evidence>
<comment type="caution">
    <text evidence="8">Lacks conserved residue(s) required for the propagation of feature annotation.</text>
</comment>
<dbReference type="GO" id="GO:0005506">
    <property type="term" value="F:iron ion binding"/>
    <property type="evidence" value="ECO:0007669"/>
    <property type="project" value="UniProtKB-UniRule"/>
</dbReference>
<dbReference type="HAMAP" id="MF_01445">
    <property type="entry name" value="TsaD"/>
    <property type="match status" value="1"/>
</dbReference>
<dbReference type="FunFam" id="3.30.420.40:FF:000040">
    <property type="entry name" value="tRNA N6-adenosine threonylcarbamoyltransferase"/>
    <property type="match status" value="1"/>
</dbReference>
<feature type="binding site" evidence="8">
    <location>
        <position position="111"/>
    </location>
    <ligand>
        <name>Fe cation</name>
        <dbReference type="ChEBI" id="CHEBI:24875"/>
    </ligand>
</feature>
<evidence type="ECO:0000256" key="7">
    <source>
        <dbReference type="ARBA" id="ARBA00048117"/>
    </source>
</evidence>
<dbReference type="PROSITE" id="PS01016">
    <property type="entry name" value="GLYCOPROTEASE"/>
    <property type="match status" value="1"/>
</dbReference>
<dbReference type="PANTHER" id="PTHR11735:SF6">
    <property type="entry name" value="TRNA N6-ADENOSINE THREONYLCARBAMOYLTRANSFERASE, MITOCHONDRIAL"/>
    <property type="match status" value="1"/>
</dbReference>
<evidence type="ECO:0000256" key="9">
    <source>
        <dbReference type="SAM" id="Coils"/>
    </source>
</evidence>
<feature type="binding site" evidence="8">
    <location>
        <position position="282"/>
    </location>
    <ligand>
        <name>substrate</name>
    </ligand>
</feature>
<comment type="catalytic activity">
    <reaction evidence="7 8">
        <text>L-threonylcarbamoyladenylate + adenosine(37) in tRNA = N(6)-L-threonylcarbamoyladenosine(37) in tRNA + AMP + H(+)</text>
        <dbReference type="Rhea" id="RHEA:37059"/>
        <dbReference type="Rhea" id="RHEA-COMP:10162"/>
        <dbReference type="Rhea" id="RHEA-COMP:10163"/>
        <dbReference type="ChEBI" id="CHEBI:15378"/>
        <dbReference type="ChEBI" id="CHEBI:73682"/>
        <dbReference type="ChEBI" id="CHEBI:74411"/>
        <dbReference type="ChEBI" id="CHEBI:74418"/>
        <dbReference type="ChEBI" id="CHEBI:456215"/>
        <dbReference type="EC" id="2.3.1.234"/>
    </reaction>
</comment>
<name>A0A2M6YPH2_9BACT</name>
<evidence type="ECO:0000256" key="6">
    <source>
        <dbReference type="ARBA" id="ARBA00023315"/>
    </source>
</evidence>
<feature type="binding site" evidence="8">
    <location>
        <position position="115"/>
    </location>
    <ligand>
        <name>Fe cation</name>
        <dbReference type="ChEBI" id="CHEBI:24875"/>
    </ligand>
</feature>
<feature type="coiled-coil region" evidence="9">
    <location>
        <begin position="228"/>
        <end position="255"/>
    </location>
</feature>
<dbReference type="InterPro" id="IPR017860">
    <property type="entry name" value="Peptidase_M22_CS"/>
</dbReference>
<evidence type="ECO:0000313" key="11">
    <source>
        <dbReference type="EMBL" id="PIU33034.1"/>
    </source>
</evidence>
<keyword evidence="1 8" id="KW-0963">Cytoplasm</keyword>